<keyword evidence="10" id="KW-0176">Collagen</keyword>
<keyword evidence="4" id="KW-0479">Metal-binding</keyword>
<dbReference type="SMART" id="SM00186">
    <property type="entry name" value="FBG"/>
    <property type="match status" value="1"/>
</dbReference>
<dbReference type="STRING" id="8496.A0A151MF24"/>
<evidence type="ECO:0000256" key="7">
    <source>
        <dbReference type="ARBA" id="ARBA00022737"/>
    </source>
</evidence>
<dbReference type="NCBIfam" id="NF040941">
    <property type="entry name" value="GGGWT_bact"/>
    <property type="match status" value="1"/>
</dbReference>
<evidence type="ECO:0000256" key="11">
    <source>
        <dbReference type="ARBA" id="ARBA00023157"/>
    </source>
</evidence>
<evidence type="ECO:0000256" key="1">
    <source>
        <dbReference type="ARBA" id="ARBA00004613"/>
    </source>
</evidence>
<feature type="signal peptide" evidence="14">
    <location>
        <begin position="1"/>
        <end position="20"/>
    </location>
</feature>
<dbReference type="Gene3D" id="3.90.215.10">
    <property type="entry name" value="Gamma Fibrinogen, chain A, domain 1"/>
    <property type="match status" value="1"/>
</dbReference>
<evidence type="ECO:0000256" key="2">
    <source>
        <dbReference type="ARBA" id="ARBA00022525"/>
    </source>
</evidence>
<evidence type="ECO:0000256" key="3">
    <source>
        <dbReference type="ARBA" id="ARBA00022588"/>
    </source>
</evidence>
<dbReference type="PROSITE" id="PS00514">
    <property type="entry name" value="FIBRINOGEN_C_1"/>
    <property type="match status" value="1"/>
</dbReference>
<dbReference type="GO" id="GO:0005102">
    <property type="term" value="F:signaling receptor binding"/>
    <property type="evidence" value="ECO:0007669"/>
    <property type="project" value="TreeGrafter"/>
</dbReference>
<feature type="compositionally biased region" description="Basic and acidic residues" evidence="13">
    <location>
        <begin position="82"/>
        <end position="94"/>
    </location>
</feature>
<dbReference type="SUPFAM" id="SSF56496">
    <property type="entry name" value="Fibrinogen C-terminal domain-like"/>
    <property type="match status" value="1"/>
</dbReference>
<keyword evidence="12" id="KW-0325">Glycoprotein</keyword>
<comment type="caution">
    <text evidence="16">The sequence shown here is derived from an EMBL/GenBank/DDBJ whole genome shotgun (WGS) entry which is preliminary data.</text>
</comment>
<evidence type="ECO:0000259" key="15">
    <source>
        <dbReference type="PROSITE" id="PS51406"/>
    </source>
</evidence>
<reference evidence="16 17" key="1">
    <citation type="journal article" date="2012" name="Genome Biol.">
        <title>Sequencing three crocodilian genomes to illuminate the evolution of archosaurs and amniotes.</title>
        <authorList>
            <person name="St John J.A."/>
            <person name="Braun E.L."/>
            <person name="Isberg S.R."/>
            <person name="Miles L.G."/>
            <person name="Chong A.Y."/>
            <person name="Gongora J."/>
            <person name="Dalzell P."/>
            <person name="Moran C."/>
            <person name="Bed'hom B."/>
            <person name="Abzhanov A."/>
            <person name="Burgess S.C."/>
            <person name="Cooksey A.M."/>
            <person name="Castoe T.A."/>
            <person name="Crawford N.G."/>
            <person name="Densmore L.D."/>
            <person name="Drew J.C."/>
            <person name="Edwards S.V."/>
            <person name="Faircloth B.C."/>
            <person name="Fujita M.K."/>
            <person name="Greenwold M.J."/>
            <person name="Hoffmann F.G."/>
            <person name="Howard J.M."/>
            <person name="Iguchi T."/>
            <person name="Janes D.E."/>
            <person name="Khan S.Y."/>
            <person name="Kohno S."/>
            <person name="de Koning A.J."/>
            <person name="Lance S.L."/>
            <person name="McCarthy F.M."/>
            <person name="McCormack J.E."/>
            <person name="Merchant M.E."/>
            <person name="Peterson D.G."/>
            <person name="Pollock D.D."/>
            <person name="Pourmand N."/>
            <person name="Raney B.J."/>
            <person name="Roessler K.A."/>
            <person name="Sanford J.R."/>
            <person name="Sawyer R.H."/>
            <person name="Schmidt C.J."/>
            <person name="Triplett E.W."/>
            <person name="Tuberville T.D."/>
            <person name="Venegas-Anaya M."/>
            <person name="Howard J.T."/>
            <person name="Jarvis E.D."/>
            <person name="Guillette L.J.Jr."/>
            <person name="Glenn T.C."/>
            <person name="Green R.E."/>
            <person name="Ray D.A."/>
        </authorList>
    </citation>
    <scope>NUCLEOTIDE SEQUENCE [LARGE SCALE GENOMIC DNA]</scope>
    <source>
        <strain evidence="16">KSC_2009_1</strain>
    </source>
</reference>
<comment type="subcellular location">
    <subcellularLocation>
        <location evidence="1">Secreted</location>
    </subcellularLocation>
</comment>
<dbReference type="Pfam" id="PF00147">
    <property type="entry name" value="Fibrinogen_C"/>
    <property type="match status" value="1"/>
</dbReference>
<keyword evidence="3" id="KW-0399">Innate immunity</keyword>
<dbReference type="PROSITE" id="PS51406">
    <property type="entry name" value="FIBRINOGEN_C_2"/>
    <property type="match status" value="1"/>
</dbReference>
<organism evidence="16 17">
    <name type="scientific">Alligator mississippiensis</name>
    <name type="common">American alligator</name>
    <dbReference type="NCBI Taxonomy" id="8496"/>
    <lineage>
        <taxon>Eukaryota</taxon>
        <taxon>Metazoa</taxon>
        <taxon>Chordata</taxon>
        <taxon>Craniata</taxon>
        <taxon>Vertebrata</taxon>
        <taxon>Euteleostomi</taxon>
        <taxon>Archelosauria</taxon>
        <taxon>Archosauria</taxon>
        <taxon>Crocodylia</taxon>
        <taxon>Alligatoridae</taxon>
        <taxon>Alligatorinae</taxon>
        <taxon>Alligator</taxon>
    </lineage>
</organism>
<dbReference type="InterPro" id="IPR008160">
    <property type="entry name" value="Collagen"/>
</dbReference>
<dbReference type="Gene3D" id="4.10.530.10">
    <property type="entry name" value="Gamma-fibrinogen Carboxyl Terminal Fragment, domain 2"/>
    <property type="match status" value="1"/>
</dbReference>
<dbReference type="GO" id="GO:0046872">
    <property type="term" value="F:metal ion binding"/>
    <property type="evidence" value="ECO:0007669"/>
    <property type="project" value="UniProtKB-KW"/>
</dbReference>
<evidence type="ECO:0000256" key="13">
    <source>
        <dbReference type="SAM" id="MobiDB-lite"/>
    </source>
</evidence>
<evidence type="ECO:0000256" key="12">
    <source>
        <dbReference type="ARBA" id="ARBA00023180"/>
    </source>
</evidence>
<keyword evidence="5 14" id="KW-0732">Signal</keyword>
<sequence>MGKSTQRTLLALLCFTVANCLNEETCPDFEFVGYGGNEILTVVRGCPGLPGGPGPQGMPGDRGMSGEMGPPGIPGMMGPEGNRGEKGDTGEHGPKGATGQIGDPGLLTKNGLDQMSCRNGEKNCKQLRARGNVLSGWYTIYPIGCTHMTVLCDMENDGGGWTVFQRRTDGSTDFFQGWAAYKRGFGSKLTEFWLGNDNIHLLTSLGRNELRIDLGDFDNKKYFAKYDSFHILGESDKYKLILGDMVAGNAGDSLSYHNNSKFSTHNQNNDPVSYKNCAETFQGGWWFNNCHFSHLNGSQKPLLSKGFWPGPVVQFVPVPVWENEMANLLPKEVQVTLAIRKNMFSSLWLKLIQEI</sequence>
<dbReference type="GO" id="GO:0030246">
    <property type="term" value="F:carbohydrate binding"/>
    <property type="evidence" value="ECO:0007669"/>
    <property type="project" value="UniProtKB-KW"/>
</dbReference>
<dbReference type="PANTHER" id="PTHR19143">
    <property type="entry name" value="FIBRINOGEN/TENASCIN/ANGIOPOEITIN"/>
    <property type="match status" value="1"/>
</dbReference>
<evidence type="ECO:0000256" key="8">
    <source>
        <dbReference type="ARBA" id="ARBA00022837"/>
    </source>
</evidence>
<keyword evidence="9" id="KW-0391">Immunity</keyword>
<dbReference type="EMBL" id="AKHW03006215">
    <property type="protein sequence ID" value="KYO23132.1"/>
    <property type="molecule type" value="Genomic_DNA"/>
</dbReference>
<gene>
    <name evidence="16" type="ORF">Y1Q_0005581</name>
</gene>
<dbReference type="GO" id="GO:0005615">
    <property type="term" value="C:extracellular space"/>
    <property type="evidence" value="ECO:0007669"/>
    <property type="project" value="TreeGrafter"/>
</dbReference>
<keyword evidence="17" id="KW-1185">Reference proteome</keyword>
<dbReference type="InterPro" id="IPR002181">
    <property type="entry name" value="Fibrinogen_a/b/g_C_dom"/>
</dbReference>
<accession>A0A151MF24</accession>
<keyword evidence="11" id="KW-1015">Disulfide bond</keyword>
<evidence type="ECO:0000256" key="5">
    <source>
        <dbReference type="ARBA" id="ARBA00022729"/>
    </source>
</evidence>
<dbReference type="GO" id="GO:0001867">
    <property type="term" value="P:complement activation, lectin pathway"/>
    <property type="evidence" value="ECO:0007669"/>
    <property type="project" value="TreeGrafter"/>
</dbReference>
<dbReference type="eggNOG" id="KOG2579">
    <property type="taxonomic scope" value="Eukaryota"/>
</dbReference>
<proteinExistence type="predicted"/>
<dbReference type="InterPro" id="IPR050373">
    <property type="entry name" value="Fibrinogen_C-term_domain"/>
</dbReference>
<keyword evidence="7" id="KW-0677">Repeat</keyword>
<evidence type="ECO:0000256" key="9">
    <source>
        <dbReference type="ARBA" id="ARBA00022859"/>
    </source>
</evidence>
<evidence type="ECO:0000256" key="14">
    <source>
        <dbReference type="SAM" id="SignalP"/>
    </source>
</evidence>
<keyword evidence="6" id="KW-0430">Lectin</keyword>
<evidence type="ECO:0000256" key="4">
    <source>
        <dbReference type="ARBA" id="ARBA00022723"/>
    </source>
</evidence>
<feature type="compositionally biased region" description="Low complexity" evidence="13">
    <location>
        <begin position="58"/>
        <end position="80"/>
    </location>
</feature>
<dbReference type="InterPro" id="IPR014716">
    <property type="entry name" value="Fibrinogen_a/b/g_C_1"/>
</dbReference>
<dbReference type="GO" id="GO:0005581">
    <property type="term" value="C:collagen trimer"/>
    <property type="evidence" value="ECO:0007669"/>
    <property type="project" value="UniProtKB-KW"/>
</dbReference>
<dbReference type="GO" id="GO:0097367">
    <property type="term" value="F:carbohydrate derivative binding"/>
    <property type="evidence" value="ECO:0007669"/>
    <property type="project" value="TreeGrafter"/>
</dbReference>
<evidence type="ECO:0000256" key="10">
    <source>
        <dbReference type="ARBA" id="ARBA00023119"/>
    </source>
</evidence>
<dbReference type="Pfam" id="PF01391">
    <property type="entry name" value="Collagen"/>
    <property type="match status" value="1"/>
</dbReference>
<dbReference type="Proteomes" id="UP000050525">
    <property type="component" value="Unassembled WGS sequence"/>
</dbReference>
<feature type="chain" id="PRO_5007585059" evidence="14">
    <location>
        <begin position="21"/>
        <end position="355"/>
    </location>
</feature>
<protein>
    <submittedName>
        <fullName evidence="16">Ficolin-2-like</fullName>
    </submittedName>
</protein>
<name>A0A151MF24_ALLMI</name>
<dbReference type="GO" id="GO:0003823">
    <property type="term" value="F:antigen binding"/>
    <property type="evidence" value="ECO:0007669"/>
    <property type="project" value="TreeGrafter"/>
</dbReference>
<evidence type="ECO:0000313" key="16">
    <source>
        <dbReference type="EMBL" id="KYO23132.1"/>
    </source>
</evidence>
<keyword evidence="8" id="KW-0106">Calcium</keyword>
<dbReference type="InterPro" id="IPR020837">
    <property type="entry name" value="Fibrinogen_CS"/>
</dbReference>
<evidence type="ECO:0000256" key="6">
    <source>
        <dbReference type="ARBA" id="ARBA00022734"/>
    </source>
</evidence>
<feature type="region of interest" description="Disordered" evidence="13">
    <location>
        <begin position="50"/>
        <end position="106"/>
    </location>
</feature>
<dbReference type="InterPro" id="IPR036056">
    <property type="entry name" value="Fibrinogen-like_C"/>
</dbReference>
<dbReference type="AlphaFoldDB" id="A0A151MF24"/>
<dbReference type="CDD" id="cd00087">
    <property type="entry name" value="FReD"/>
    <property type="match status" value="1"/>
</dbReference>
<keyword evidence="2" id="KW-0964">Secreted</keyword>
<dbReference type="PANTHER" id="PTHR19143:SF433">
    <property type="entry name" value="FICOLIN-2"/>
    <property type="match status" value="1"/>
</dbReference>
<evidence type="ECO:0000313" key="17">
    <source>
        <dbReference type="Proteomes" id="UP000050525"/>
    </source>
</evidence>
<feature type="domain" description="Fibrinogen C-terminal" evidence="15">
    <location>
        <begin position="115"/>
        <end position="297"/>
    </location>
</feature>